<feature type="transmembrane region" description="Helical" evidence="2">
    <location>
        <begin position="131"/>
        <end position="149"/>
    </location>
</feature>
<dbReference type="AlphaFoldDB" id="A0A0D3AJ29"/>
<dbReference type="Gramene" id="Bo2g012120.1">
    <property type="protein sequence ID" value="Bo2g012120.1"/>
    <property type="gene ID" value="Bo2g012120"/>
</dbReference>
<name>A0A0D3AJ29_BRAOL</name>
<keyword evidence="2" id="KW-0812">Transmembrane</keyword>
<dbReference type="Proteomes" id="UP000032141">
    <property type="component" value="Chromosome C2"/>
</dbReference>
<dbReference type="PANTHER" id="PTHR33264">
    <property type="entry name" value="EXPRESSED PROTEIN"/>
    <property type="match status" value="1"/>
</dbReference>
<reference evidence="3 4" key="1">
    <citation type="journal article" date="2014" name="Genome Biol.">
        <title>Transcriptome and methylome profiling reveals relics of genome dominance in the mesopolyploid Brassica oleracea.</title>
        <authorList>
            <person name="Parkin I.A."/>
            <person name="Koh C."/>
            <person name="Tang H."/>
            <person name="Robinson S.J."/>
            <person name="Kagale S."/>
            <person name="Clarke W.E."/>
            <person name="Town C.D."/>
            <person name="Nixon J."/>
            <person name="Krishnakumar V."/>
            <person name="Bidwell S.L."/>
            <person name="Denoeud F."/>
            <person name="Belcram H."/>
            <person name="Links M.G."/>
            <person name="Just J."/>
            <person name="Clarke C."/>
            <person name="Bender T."/>
            <person name="Huebert T."/>
            <person name="Mason A.S."/>
            <person name="Pires J.C."/>
            <person name="Barker G."/>
            <person name="Moore J."/>
            <person name="Walley P.G."/>
            <person name="Manoli S."/>
            <person name="Batley J."/>
            <person name="Edwards D."/>
            <person name="Nelson M.N."/>
            <person name="Wang X."/>
            <person name="Paterson A.H."/>
            <person name="King G."/>
            <person name="Bancroft I."/>
            <person name="Chalhoub B."/>
            <person name="Sharpe A.G."/>
        </authorList>
    </citation>
    <scope>NUCLEOTIDE SEQUENCE</scope>
    <source>
        <strain evidence="3 4">cv. TO1000</strain>
    </source>
</reference>
<proteinExistence type="predicted"/>
<organism evidence="3 4">
    <name type="scientific">Brassica oleracea var. oleracea</name>
    <dbReference type="NCBI Taxonomy" id="109376"/>
    <lineage>
        <taxon>Eukaryota</taxon>
        <taxon>Viridiplantae</taxon>
        <taxon>Streptophyta</taxon>
        <taxon>Embryophyta</taxon>
        <taxon>Tracheophyta</taxon>
        <taxon>Spermatophyta</taxon>
        <taxon>Magnoliopsida</taxon>
        <taxon>eudicotyledons</taxon>
        <taxon>Gunneridae</taxon>
        <taxon>Pentapetalae</taxon>
        <taxon>rosids</taxon>
        <taxon>malvids</taxon>
        <taxon>Brassicales</taxon>
        <taxon>Brassicaceae</taxon>
        <taxon>Brassiceae</taxon>
        <taxon>Brassica</taxon>
    </lineage>
</organism>
<keyword evidence="4" id="KW-1185">Reference proteome</keyword>
<feature type="region of interest" description="Disordered" evidence="1">
    <location>
        <begin position="1"/>
        <end position="39"/>
    </location>
</feature>
<reference evidence="3" key="2">
    <citation type="submission" date="2015-03" db="UniProtKB">
        <authorList>
            <consortium name="EnsemblPlants"/>
        </authorList>
    </citation>
    <scope>IDENTIFICATION</scope>
</reference>
<dbReference type="PANTHER" id="PTHR33264:SF6">
    <property type="entry name" value="OS01G0638800 PROTEIN"/>
    <property type="match status" value="1"/>
</dbReference>
<evidence type="ECO:0000313" key="3">
    <source>
        <dbReference type="EnsemblPlants" id="Bo2g012120.1"/>
    </source>
</evidence>
<sequence>MEENLHRVSRSPDVGTHNQNDSVAEDNRRRRHYNHHTHGDQVKCSGRSWAAAAIADCVALCCCPCAIINFLTLTFVKVPWIIGRRCLGGRRKKQNKRRLHKRQRRGKINSEDGFIITITVSLRRPWKMRNAVVVAAEMMMMITGLWWRGMEV</sequence>
<evidence type="ECO:0000313" key="4">
    <source>
        <dbReference type="Proteomes" id="UP000032141"/>
    </source>
</evidence>
<keyword evidence="2" id="KW-1133">Transmembrane helix</keyword>
<dbReference type="eggNOG" id="ENOG502S1KE">
    <property type="taxonomic scope" value="Eukaryota"/>
</dbReference>
<evidence type="ECO:0000256" key="1">
    <source>
        <dbReference type="SAM" id="MobiDB-lite"/>
    </source>
</evidence>
<evidence type="ECO:0008006" key="5">
    <source>
        <dbReference type="Google" id="ProtNLM"/>
    </source>
</evidence>
<dbReference type="SMR" id="A0A0D3AJ29"/>
<dbReference type="HOGENOM" id="CLU_1724826_0_0_1"/>
<accession>A0A0D3AJ29</accession>
<evidence type="ECO:0000256" key="2">
    <source>
        <dbReference type="SAM" id="Phobius"/>
    </source>
</evidence>
<dbReference type="STRING" id="109376.A0A0D3AJ29"/>
<protein>
    <recommendedName>
        <fullName evidence="5">Transmembrane protein</fullName>
    </recommendedName>
</protein>
<keyword evidence="2" id="KW-0472">Membrane</keyword>
<dbReference type="EnsemblPlants" id="Bo2g012120.1">
    <property type="protein sequence ID" value="Bo2g012120.1"/>
    <property type="gene ID" value="Bo2g012120"/>
</dbReference>